<name>A0A9N7TUZ6_PLEPL</name>
<organism evidence="1 2">
    <name type="scientific">Pleuronectes platessa</name>
    <name type="common">European plaice</name>
    <dbReference type="NCBI Taxonomy" id="8262"/>
    <lineage>
        <taxon>Eukaryota</taxon>
        <taxon>Metazoa</taxon>
        <taxon>Chordata</taxon>
        <taxon>Craniata</taxon>
        <taxon>Vertebrata</taxon>
        <taxon>Euteleostomi</taxon>
        <taxon>Actinopterygii</taxon>
        <taxon>Neopterygii</taxon>
        <taxon>Teleostei</taxon>
        <taxon>Neoteleostei</taxon>
        <taxon>Acanthomorphata</taxon>
        <taxon>Carangaria</taxon>
        <taxon>Pleuronectiformes</taxon>
        <taxon>Pleuronectoidei</taxon>
        <taxon>Pleuronectidae</taxon>
        <taxon>Pleuronectes</taxon>
    </lineage>
</organism>
<proteinExistence type="predicted"/>
<dbReference type="Proteomes" id="UP001153269">
    <property type="component" value="Unassembled WGS sequence"/>
</dbReference>
<comment type="caution">
    <text evidence="1">The sequence shown here is derived from an EMBL/GenBank/DDBJ whole genome shotgun (WGS) entry which is preliminary data.</text>
</comment>
<dbReference type="EMBL" id="CADEAL010000357">
    <property type="protein sequence ID" value="CAB1418991.1"/>
    <property type="molecule type" value="Genomic_DNA"/>
</dbReference>
<sequence length="126" mass="13899">MSLSPLSPLFHIPLFCAQAGSTERGYPAVWLCLHLLVSGSSPSRPSSMFLGCFPCIRHVARQQEHVYVYVQNRGQKQRCYLDNTIRSEVTSLSTSPFLSRLSSPPAHHFSGTMDLSAPAPVVALLR</sequence>
<reference evidence="1" key="1">
    <citation type="submission" date="2020-03" db="EMBL/GenBank/DDBJ databases">
        <authorList>
            <person name="Weist P."/>
        </authorList>
    </citation>
    <scope>NUCLEOTIDE SEQUENCE</scope>
</reference>
<protein>
    <submittedName>
        <fullName evidence="1">Uncharacterized protein</fullName>
    </submittedName>
</protein>
<keyword evidence="2" id="KW-1185">Reference proteome</keyword>
<evidence type="ECO:0000313" key="1">
    <source>
        <dbReference type="EMBL" id="CAB1418991.1"/>
    </source>
</evidence>
<gene>
    <name evidence="1" type="ORF">PLEPLA_LOCUS6819</name>
</gene>
<dbReference type="AlphaFoldDB" id="A0A9N7TUZ6"/>
<evidence type="ECO:0000313" key="2">
    <source>
        <dbReference type="Proteomes" id="UP001153269"/>
    </source>
</evidence>
<accession>A0A9N7TUZ6</accession>